<evidence type="ECO:0000313" key="4">
    <source>
        <dbReference type="Proteomes" id="UP000235786"/>
    </source>
</evidence>
<sequence>MALSAIHDAVPLAPMSPTGGQSLISSPTTSFLPLSTPWPLNAECSSLFVSQTSLSGLYAFDPYLPTQSSIQCLPPQATAWWDQFTAPGATPTVLGGVSLVCPQAYTTAATSVINSYSTLVGCCPSSYDFVAWNSAAADPIPTQCRSAISPIQAVTYIEQDGTASTWSTSSVTASEVWAFHVNGYLVAPSTTSTAPTPETSTTKPPTTTKESSLSSAMSSSSTTATAPLDGGTPFGKATIIGLALGLGFITLCTIVAGIKSFLAKRLRARQERPPNQDAMIGVLYPELKDDPPAMVTPENFEMSPRRMRRELYPEFGQIVQIGRQVA</sequence>
<feature type="region of interest" description="Disordered" evidence="1">
    <location>
        <begin position="190"/>
        <end position="230"/>
    </location>
</feature>
<dbReference type="AlphaFoldDB" id="A0A2J6RQB6"/>
<keyword evidence="2" id="KW-0812">Transmembrane</keyword>
<feature type="compositionally biased region" description="Low complexity" evidence="1">
    <location>
        <begin position="190"/>
        <end position="226"/>
    </location>
</feature>
<evidence type="ECO:0008006" key="5">
    <source>
        <dbReference type="Google" id="ProtNLM"/>
    </source>
</evidence>
<evidence type="ECO:0000256" key="2">
    <source>
        <dbReference type="SAM" id="Phobius"/>
    </source>
</evidence>
<reference evidence="3 4" key="1">
    <citation type="submission" date="2016-04" db="EMBL/GenBank/DDBJ databases">
        <title>A degradative enzymes factory behind the ericoid mycorrhizal symbiosis.</title>
        <authorList>
            <consortium name="DOE Joint Genome Institute"/>
            <person name="Martino E."/>
            <person name="Morin E."/>
            <person name="Grelet G."/>
            <person name="Kuo A."/>
            <person name="Kohler A."/>
            <person name="Daghino S."/>
            <person name="Barry K."/>
            <person name="Choi C."/>
            <person name="Cichocki N."/>
            <person name="Clum A."/>
            <person name="Copeland A."/>
            <person name="Hainaut M."/>
            <person name="Haridas S."/>
            <person name="Labutti K."/>
            <person name="Lindquist E."/>
            <person name="Lipzen A."/>
            <person name="Khouja H.-R."/>
            <person name="Murat C."/>
            <person name="Ohm R."/>
            <person name="Olson A."/>
            <person name="Spatafora J."/>
            <person name="Veneault-Fourrey C."/>
            <person name="Henrissat B."/>
            <person name="Grigoriev I."/>
            <person name="Martin F."/>
            <person name="Perotto S."/>
        </authorList>
    </citation>
    <scope>NUCLEOTIDE SEQUENCE [LARGE SCALE GENOMIC DNA]</scope>
    <source>
        <strain evidence="3 4">F</strain>
    </source>
</reference>
<dbReference type="OrthoDB" id="4497263at2759"/>
<keyword evidence="2" id="KW-1133">Transmembrane helix</keyword>
<name>A0A2J6RQB6_HYAVF</name>
<accession>A0A2J6RQB6</accession>
<dbReference type="EMBL" id="KZ613945">
    <property type="protein sequence ID" value="PMD40704.1"/>
    <property type="molecule type" value="Genomic_DNA"/>
</dbReference>
<keyword evidence="4" id="KW-1185">Reference proteome</keyword>
<dbReference type="Proteomes" id="UP000235786">
    <property type="component" value="Unassembled WGS sequence"/>
</dbReference>
<protein>
    <recommendedName>
        <fullName evidence="5">Mid2 domain-containing protein</fullName>
    </recommendedName>
</protein>
<feature type="transmembrane region" description="Helical" evidence="2">
    <location>
        <begin position="239"/>
        <end position="262"/>
    </location>
</feature>
<organism evidence="3 4">
    <name type="scientific">Hyaloscypha variabilis (strain UAMH 11265 / GT02V1 / F)</name>
    <name type="common">Meliniomyces variabilis</name>
    <dbReference type="NCBI Taxonomy" id="1149755"/>
    <lineage>
        <taxon>Eukaryota</taxon>
        <taxon>Fungi</taxon>
        <taxon>Dikarya</taxon>
        <taxon>Ascomycota</taxon>
        <taxon>Pezizomycotina</taxon>
        <taxon>Leotiomycetes</taxon>
        <taxon>Helotiales</taxon>
        <taxon>Hyaloscyphaceae</taxon>
        <taxon>Hyaloscypha</taxon>
        <taxon>Hyaloscypha variabilis</taxon>
    </lineage>
</organism>
<evidence type="ECO:0000256" key="1">
    <source>
        <dbReference type="SAM" id="MobiDB-lite"/>
    </source>
</evidence>
<gene>
    <name evidence="3" type="ORF">L207DRAFT_566099</name>
</gene>
<evidence type="ECO:0000313" key="3">
    <source>
        <dbReference type="EMBL" id="PMD40704.1"/>
    </source>
</evidence>
<keyword evidence="2" id="KW-0472">Membrane</keyword>
<proteinExistence type="predicted"/>